<sequence length="248" mass="26213">MQMFDTHRPMKPRLAAVLILAGAIFAPGIPEAALLLQPVKPIPGLQPGDRYHYVFVTVGVTPATFVTIEDYNGFVDIQADATGVFQSLDIQWRAIASTPGTSAQTNISALVTTDAPVFLPDGTMVAAAVSDLFDTETHPLLSTITMTQNETLRAEMVWTGTGTHGESLGSGALGGTSSSTGVGHAQIPSAGWLFGSYRTKTEEFSLYAFSEELEVPAVPAPATVSLLPMGLLPLLRRRSNIGARVSIA</sequence>
<accession>A0A2K8U8T2</accession>
<evidence type="ECO:0000313" key="1">
    <source>
        <dbReference type="EMBL" id="AUB81819.1"/>
    </source>
</evidence>
<proteinExistence type="predicted"/>
<evidence type="ECO:0000313" key="2">
    <source>
        <dbReference type="Proteomes" id="UP000232638"/>
    </source>
</evidence>
<protein>
    <recommendedName>
        <fullName evidence="3">PEP-CTERM sorting domain-containing protein</fullName>
    </recommendedName>
</protein>
<dbReference type="RefSeq" id="WP_100919575.1">
    <property type="nucleotide sequence ID" value="NZ_CP020370.1"/>
</dbReference>
<dbReference type="InterPro" id="IPR016186">
    <property type="entry name" value="C-type_lectin-like/link_sf"/>
</dbReference>
<organism evidence="1 2">
    <name type="scientific">Candidatus Thiodictyon syntrophicum</name>
    <dbReference type="NCBI Taxonomy" id="1166950"/>
    <lineage>
        <taxon>Bacteria</taxon>
        <taxon>Pseudomonadati</taxon>
        <taxon>Pseudomonadota</taxon>
        <taxon>Gammaproteobacteria</taxon>
        <taxon>Chromatiales</taxon>
        <taxon>Chromatiaceae</taxon>
        <taxon>Thiodictyon</taxon>
    </lineage>
</organism>
<dbReference type="AlphaFoldDB" id="A0A2K8U8T2"/>
<keyword evidence="2" id="KW-1185">Reference proteome</keyword>
<evidence type="ECO:0008006" key="3">
    <source>
        <dbReference type="Google" id="ProtNLM"/>
    </source>
</evidence>
<dbReference type="KEGG" id="tsy:THSYN_13190"/>
<dbReference type="Gene3D" id="3.10.100.10">
    <property type="entry name" value="Mannose-Binding Protein A, subunit A"/>
    <property type="match status" value="1"/>
</dbReference>
<gene>
    <name evidence="1" type="ORF">THSYN_13190</name>
</gene>
<dbReference type="Proteomes" id="UP000232638">
    <property type="component" value="Chromosome"/>
</dbReference>
<reference evidence="1 2" key="1">
    <citation type="submission" date="2017-03" db="EMBL/GenBank/DDBJ databases">
        <title>Complete genome sequence of Candidatus 'Thiodictyon syntrophicum' sp. nov. strain Cad16T, a photolithoautotroph purple sulfur bacterium isolated from an alpine meromictic lake.</title>
        <authorList>
            <person name="Luedin S.M."/>
            <person name="Pothier J.F."/>
            <person name="Danza F."/>
            <person name="Storelli N."/>
            <person name="Wittwer M."/>
            <person name="Tonolla M."/>
        </authorList>
    </citation>
    <scope>NUCLEOTIDE SEQUENCE [LARGE SCALE GENOMIC DNA]</scope>
    <source>
        <strain evidence="1 2">Cad16T</strain>
    </source>
</reference>
<name>A0A2K8U8T2_9GAMM</name>
<dbReference type="EMBL" id="CP020370">
    <property type="protein sequence ID" value="AUB81819.1"/>
    <property type="molecule type" value="Genomic_DNA"/>
</dbReference>